<feature type="compositionally biased region" description="Low complexity" evidence="1">
    <location>
        <begin position="161"/>
        <end position="177"/>
    </location>
</feature>
<feature type="compositionally biased region" description="Polar residues" evidence="1">
    <location>
        <begin position="178"/>
        <end position="193"/>
    </location>
</feature>
<feature type="compositionally biased region" description="Polar residues" evidence="1">
    <location>
        <begin position="408"/>
        <end position="424"/>
    </location>
</feature>
<accession>A0A1D8NFW6</accession>
<reference evidence="2 3" key="1">
    <citation type="journal article" date="2016" name="PLoS ONE">
        <title>Sequence Assembly of Yarrowia lipolytica Strain W29/CLIB89 Shows Transposable Element Diversity.</title>
        <authorList>
            <person name="Magnan C."/>
            <person name="Yu J."/>
            <person name="Chang I."/>
            <person name="Jahn E."/>
            <person name="Kanomata Y."/>
            <person name="Wu J."/>
            <person name="Zeller M."/>
            <person name="Oakes M."/>
            <person name="Baldi P."/>
            <person name="Sandmeyer S."/>
        </authorList>
    </citation>
    <scope>NUCLEOTIDE SEQUENCE [LARGE SCALE GENOMIC DNA]</scope>
    <source>
        <strain evidence="3">CLIB89(W29)</strain>
    </source>
</reference>
<dbReference type="PANTHER" id="PTHR42111:SF1">
    <property type="entry name" value="YALI0D23727P"/>
    <property type="match status" value="1"/>
</dbReference>
<feature type="region of interest" description="Disordered" evidence="1">
    <location>
        <begin position="721"/>
        <end position="754"/>
    </location>
</feature>
<dbReference type="VEuPathDB" id="FungiDB:YALI1_D30705g"/>
<dbReference type="AlphaFoldDB" id="A0A1D8NFW6"/>
<name>A0A1D8NFW6_YARLL</name>
<feature type="region of interest" description="Disordered" evidence="1">
    <location>
        <begin position="1"/>
        <end position="65"/>
    </location>
</feature>
<feature type="region of interest" description="Disordered" evidence="1">
    <location>
        <begin position="132"/>
        <end position="237"/>
    </location>
</feature>
<feature type="region of interest" description="Disordered" evidence="1">
    <location>
        <begin position="262"/>
        <end position="290"/>
    </location>
</feature>
<dbReference type="RefSeq" id="XP_068138939.1">
    <property type="nucleotide sequence ID" value="XM_068282838.1"/>
</dbReference>
<dbReference type="PANTHER" id="PTHR42111">
    <property type="entry name" value="YALI0D23727P"/>
    <property type="match status" value="1"/>
</dbReference>
<dbReference type="GeneID" id="2910882"/>
<protein>
    <submittedName>
        <fullName evidence="2">Uncharacterized protein</fullName>
    </submittedName>
</protein>
<organism evidence="2 3">
    <name type="scientific">Yarrowia lipolytica</name>
    <name type="common">Candida lipolytica</name>
    <dbReference type="NCBI Taxonomy" id="4952"/>
    <lineage>
        <taxon>Eukaryota</taxon>
        <taxon>Fungi</taxon>
        <taxon>Dikarya</taxon>
        <taxon>Ascomycota</taxon>
        <taxon>Saccharomycotina</taxon>
        <taxon>Dipodascomycetes</taxon>
        <taxon>Dipodascales</taxon>
        <taxon>Dipodascales incertae sedis</taxon>
        <taxon>Yarrowia</taxon>
    </lineage>
</organism>
<feature type="region of interest" description="Disordered" evidence="1">
    <location>
        <begin position="381"/>
        <end position="488"/>
    </location>
</feature>
<feature type="compositionally biased region" description="Low complexity" evidence="1">
    <location>
        <begin position="220"/>
        <end position="237"/>
    </location>
</feature>
<evidence type="ECO:0000313" key="2">
    <source>
        <dbReference type="EMBL" id="AOW04539.1"/>
    </source>
</evidence>
<dbReference type="VEuPathDB" id="FungiDB:YALI0_D23727g"/>
<sequence>MVSMRWRKEPPSPDLPDHDSSEYETPQTLLATVGDANMSLYPPPTTTTTTHHHTTTPLSNTDEPLSTEELATLDHGLGASHHAYPTPSSNPSRDQLTSNNKTPHTIYSVPNASGSLTVNSLLSVRAPETVTKRKSQNSLAKSFRRVSSAVSLSKGDKERSSSSASAAASASDTSLSSPTYTNGSANGSSSRTNLVGVPETKPKSRQSSQVNIPPVPPLPSSSGSSINLNGNQGSSNINSSSTYNGYLNPIYSHTSDISPNTSTANIPTIIHPNSDTNTGANPIRPTHSNMSSHSVISALSNANESVDSFQSVTQDFSEVVLVPTNKSNGTSPLPTSASQFARSVNSTSSANTSPVKASPVKQEPHKQYQGQPIPQLQFQAGQFHARQSHQTQQPREPQFEPAHPQVPLAQQLQDAHQPAPVNTVQEKDRDINGVNSADDDSVSVDSPVDDDPAVQSAVESVQSRVGESQQTRVPQSLAQTQPSLAQSLGQTNNQAIPVRSANKEFMSSVAPAAPTVTGSSSRPSLAAAMRGGLSDTPAIPMAAATTAVSSMSPKSQNSMTESVSALSSPASSMIFERNVQEFSVAATSAGASSSKIWHNHDNTHYHGEDRVAPALDASTEAIINSKVNPEDIDVISLRRPSSIRARSPTEASLNSLWSPGSPTMLQDASSGGPRTRNNSMSVHPLTASHTGGSLSPDKLNGGDGRQVLSFCSFADVVHTENEETTASSDRLGRFDTRSQSALRSPSPLMRQHHPVSPSMAESVVADLKLTIPPSRSATVDSLDSESPIVVSSFGETIRRRTSELGL</sequence>
<dbReference type="Proteomes" id="UP000182444">
    <property type="component" value="Chromosome 1D"/>
</dbReference>
<feature type="region of interest" description="Disordered" evidence="1">
    <location>
        <begin position="78"/>
        <end position="112"/>
    </location>
</feature>
<feature type="compositionally biased region" description="Polar residues" evidence="1">
    <location>
        <begin position="324"/>
        <end position="355"/>
    </location>
</feature>
<feature type="region of interest" description="Disordered" evidence="1">
    <location>
        <begin position="643"/>
        <end position="700"/>
    </location>
</feature>
<proteinExistence type="predicted"/>
<feature type="compositionally biased region" description="Polar residues" evidence="1">
    <location>
        <begin position="675"/>
        <end position="693"/>
    </location>
</feature>
<feature type="compositionally biased region" description="Polar residues" evidence="1">
    <location>
        <begin position="649"/>
        <end position="669"/>
    </location>
</feature>
<gene>
    <name evidence="2" type="ORF">YALI1_D30705g</name>
</gene>
<evidence type="ECO:0000313" key="3">
    <source>
        <dbReference type="Proteomes" id="UP000182444"/>
    </source>
</evidence>
<dbReference type="EMBL" id="CP017556">
    <property type="protein sequence ID" value="AOW04539.1"/>
    <property type="molecule type" value="Genomic_DNA"/>
</dbReference>
<feature type="compositionally biased region" description="Basic and acidic residues" evidence="1">
    <location>
        <begin position="1"/>
        <end position="21"/>
    </location>
</feature>
<feature type="compositionally biased region" description="Polar residues" evidence="1">
    <location>
        <begin position="457"/>
        <end position="488"/>
    </location>
</feature>
<feature type="compositionally biased region" description="Acidic residues" evidence="1">
    <location>
        <begin position="437"/>
        <end position="452"/>
    </location>
</feature>
<feature type="region of interest" description="Disordered" evidence="1">
    <location>
        <begin position="323"/>
        <end position="369"/>
    </location>
</feature>
<evidence type="ECO:0000256" key="1">
    <source>
        <dbReference type="SAM" id="MobiDB-lite"/>
    </source>
</evidence>
<feature type="compositionally biased region" description="Polar residues" evidence="1">
    <location>
        <begin position="86"/>
        <end position="112"/>
    </location>
</feature>